<dbReference type="CTD" id="4541"/>
<evidence type="ECO:0000256" key="2">
    <source>
        <dbReference type="ARBA" id="ARBA00005698"/>
    </source>
</evidence>
<keyword evidence="15" id="KW-0830">Ubiquinone</keyword>
<evidence type="ECO:0000256" key="16">
    <source>
        <dbReference type="SAM" id="SignalP"/>
    </source>
</evidence>
<name>A0A0B6VLU3_9TELE</name>
<evidence type="ECO:0000256" key="1">
    <source>
        <dbReference type="ARBA" id="ARBA00004225"/>
    </source>
</evidence>
<evidence type="ECO:0000256" key="5">
    <source>
        <dbReference type="ARBA" id="ARBA00022448"/>
    </source>
</evidence>
<evidence type="ECO:0000256" key="6">
    <source>
        <dbReference type="ARBA" id="ARBA00022660"/>
    </source>
</evidence>
<comment type="similarity">
    <text evidence="2 15">Belongs to the complex I subunit 6 family.</text>
</comment>
<accession>A0A0B6VLU3</accession>
<comment type="catalytic activity">
    <reaction evidence="14 15">
        <text>a ubiquinone + NADH + 5 H(+)(in) = a ubiquinol + NAD(+) + 4 H(+)(out)</text>
        <dbReference type="Rhea" id="RHEA:29091"/>
        <dbReference type="Rhea" id="RHEA-COMP:9565"/>
        <dbReference type="Rhea" id="RHEA-COMP:9566"/>
        <dbReference type="ChEBI" id="CHEBI:15378"/>
        <dbReference type="ChEBI" id="CHEBI:16389"/>
        <dbReference type="ChEBI" id="CHEBI:17976"/>
        <dbReference type="ChEBI" id="CHEBI:57540"/>
        <dbReference type="ChEBI" id="CHEBI:57945"/>
        <dbReference type="EC" id="7.1.1.2"/>
    </reaction>
</comment>
<organism evidence="17">
    <name type="scientific">Lobotes surinamensis</name>
    <name type="common">Atlantic tripletail</name>
    <dbReference type="NCBI Taxonomy" id="463596"/>
    <lineage>
        <taxon>Eukaryota</taxon>
        <taxon>Metazoa</taxon>
        <taxon>Chordata</taxon>
        <taxon>Craniata</taxon>
        <taxon>Vertebrata</taxon>
        <taxon>Euteleostomi</taxon>
        <taxon>Actinopterygii</taxon>
        <taxon>Neopterygii</taxon>
        <taxon>Teleostei</taxon>
        <taxon>Neoteleostei</taxon>
        <taxon>Acanthomorphata</taxon>
        <taxon>Eupercaria</taxon>
        <taxon>Lobotiformes</taxon>
        <taxon>Lobotidae</taxon>
        <taxon>Lobotes</taxon>
    </lineage>
</organism>
<keyword evidence="11 15" id="KW-0520">NAD</keyword>
<evidence type="ECO:0000256" key="14">
    <source>
        <dbReference type="ARBA" id="ARBA00049551"/>
    </source>
</evidence>
<dbReference type="InterPro" id="IPR050269">
    <property type="entry name" value="ComplexI_Subunit6"/>
</dbReference>
<protein>
    <recommendedName>
        <fullName evidence="4 15">NADH-ubiquinone oxidoreductase chain 6</fullName>
        <ecNumber evidence="3 15">7.1.1.2</ecNumber>
    </recommendedName>
</protein>
<gene>
    <name evidence="17" type="primary">ND6</name>
</gene>
<evidence type="ECO:0000256" key="3">
    <source>
        <dbReference type="ARBA" id="ARBA00012944"/>
    </source>
</evidence>
<comment type="function">
    <text evidence="15">Core subunit of the mitochondrial membrane respiratory chain NADH dehydrogenase (Complex I) which catalyzes electron transfer from NADH through the respiratory chain, using ubiquinone as an electron acceptor. Essential for the catalytic activity and assembly of complex I.</text>
</comment>
<feature type="chain" id="PRO_5002109780" description="NADH-ubiquinone oxidoreductase chain 6" evidence="16">
    <location>
        <begin position="17"/>
        <end position="172"/>
    </location>
</feature>
<dbReference type="EMBL" id="AB355912">
    <property type="protein sequence ID" value="BAQ20849.1"/>
    <property type="molecule type" value="Genomic_DNA"/>
</dbReference>
<feature type="transmembrane region" description="Helical" evidence="15">
    <location>
        <begin position="51"/>
        <end position="74"/>
    </location>
</feature>
<dbReference type="PANTHER" id="PTHR11435">
    <property type="entry name" value="NADH UBIQUINONE OXIDOREDUCTASE SUBUNIT ND6"/>
    <property type="match status" value="1"/>
</dbReference>
<reference evidence="17" key="1">
    <citation type="journal article" date="2016" name="BMC Genomics">
        <title>Structure and variation of the mitochondrial genome of fishes.</title>
        <authorList>
            <person name="Satoh T.P."/>
            <person name="Miya M."/>
            <person name="Mabuchi K."/>
            <person name="Nishida M."/>
        </authorList>
    </citation>
    <scope>NUCLEOTIDE SEQUENCE</scope>
</reference>
<dbReference type="GO" id="GO:0031966">
    <property type="term" value="C:mitochondrial membrane"/>
    <property type="evidence" value="ECO:0007669"/>
    <property type="project" value="UniProtKB-SubCell"/>
</dbReference>
<evidence type="ECO:0000313" key="17">
    <source>
        <dbReference type="EMBL" id="BAQ20849.1"/>
    </source>
</evidence>
<keyword evidence="9 15" id="KW-0249">Electron transport</keyword>
<dbReference type="PANTHER" id="PTHR11435:SF1">
    <property type="entry name" value="NADH-UBIQUINONE OXIDOREDUCTASE CHAIN 6"/>
    <property type="match status" value="1"/>
</dbReference>
<keyword evidence="12 15" id="KW-0496">Mitochondrion</keyword>
<dbReference type="InterPro" id="IPR042106">
    <property type="entry name" value="Nuo/plastoQ_OxRdtase_6_NuoJ"/>
</dbReference>
<keyword evidence="10 15" id="KW-1133">Transmembrane helix</keyword>
<feature type="transmembrane region" description="Helical" evidence="15">
    <location>
        <begin position="86"/>
        <end position="105"/>
    </location>
</feature>
<comment type="subcellular location">
    <subcellularLocation>
        <location evidence="1 15">Mitochondrion membrane</location>
        <topology evidence="1 15">Multi-pass membrane protein</topology>
    </subcellularLocation>
</comment>
<dbReference type="Pfam" id="PF00499">
    <property type="entry name" value="Oxidored_q3"/>
    <property type="match status" value="1"/>
</dbReference>
<keyword evidence="6 15" id="KW-0679">Respiratory chain</keyword>
<keyword evidence="7 15" id="KW-0812">Transmembrane</keyword>
<keyword evidence="5 15" id="KW-0813">Transport</keyword>
<dbReference type="RefSeq" id="YP_009116574.1">
    <property type="nucleotide sequence ID" value="NC_026233.1"/>
</dbReference>
<evidence type="ECO:0000256" key="13">
    <source>
        <dbReference type="ARBA" id="ARBA00023136"/>
    </source>
</evidence>
<sequence>MLVMNLLLISLVSALAAVASHPSPHFGALGLVVAAAVGCWVLVLNGGLFLSLVLFLIYLGGMLVVFVYSTALAAEPYPKSLGHRSVLANVLSYIAVACLICVSLYETWFSDSWLVADEFDELAAARGDIEGVAMLYSFGGEMLLVGGYALFLALLAALELTRGVSRGAVRAL</sequence>
<dbReference type="GO" id="GO:0008137">
    <property type="term" value="F:NADH dehydrogenase (ubiquinone) activity"/>
    <property type="evidence" value="ECO:0007669"/>
    <property type="project" value="UniProtKB-UniRule"/>
</dbReference>
<evidence type="ECO:0000256" key="15">
    <source>
        <dbReference type="RuleBase" id="RU004430"/>
    </source>
</evidence>
<evidence type="ECO:0000256" key="9">
    <source>
        <dbReference type="ARBA" id="ARBA00022982"/>
    </source>
</evidence>
<evidence type="ECO:0000256" key="10">
    <source>
        <dbReference type="ARBA" id="ARBA00022989"/>
    </source>
</evidence>
<feature type="transmembrane region" description="Helical" evidence="15">
    <location>
        <begin position="142"/>
        <end position="160"/>
    </location>
</feature>
<keyword evidence="13 15" id="KW-0472">Membrane</keyword>
<feature type="signal peptide" evidence="16">
    <location>
        <begin position="1"/>
        <end position="16"/>
    </location>
</feature>
<evidence type="ECO:0000256" key="4">
    <source>
        <dbReference type="ARBA" id="ARBA00021095"/>
    </source>
</evidence>
<keyword evidence="16" id="KW-0732">Signal</keyword>
<proteinExistence type="inferred from homology"/>
<geneLocation type="mitochondrion" evidence="17"/>
<evidence type="ECO:0000256" key="8">
    <source>
        <dbReference type="ARBA" id="ARBA00022967"/>
    </source>
</evidence>
<dbReference type="GeneID" id="22909831"/>
<keyword evidence="8 15" id="KW-1278">Translocase</keyword>
<dbReference type="InterPro" id="IPR001457">
    <property type="entry name" value="NADH_UbQ/plastoQ_OxRdtase_su6"/>
</dbReference>
<dbReference type="Gene3D" id="1.20.120.1200">
    <property type="entry name" value="NADH-ubiquinone/plastoquinone oxidoreductase chain 6, subunit NuoJ"/>
    <property type="match status" value="1"/>
</dbReference>
<evidence type="ECO:0000256" key="12">
    <source>
        <dbReference type="ARBA" id="ARBA00023128"/>
    </source>
</evidence>
<evidence type="ECO:0000256" key="7">
    <source>
        <dbReference type="ARBA" id="ARBA00022692"/>
    </source>
</evidence>
<dbReference type="EC" id="7.1.1.2" evidence="3 15"/>
<dbReference type="AlphaFoldDB" id="A0A0B6VLU3"/>
<evidence type="ECO:0000256" key="11">
    <source>
        <dbReference type="ARBA" id="ARBA00023027"/>
    </source>
</evidence>